<feature type="domain" description="AAA+ ATPase" evidence="1">
    <location>
        <begin position="30"/>
        <end position="201"/>
    </location>
</feature>
<accession>A0A1V1P1Y4</accession>
<evidence type="ECO:0000313" key="2">
    <source>
        <dbReference type="EMBL" id="ETR68811.1"/>
    </source>
</evidence>
<protein>
    <submittedName>
        <fullName evidence="2">ATPase</fullName>
    </submittedName>
</protein>
<organism evidence="2 3">
    <name type="scientific">Candidatus Magnetoglobus multicellularis str. Araruama</name>
    <dbReference type="NCBI Taxonomy" id="890399"/>
    <lineage>
        <taxon>Bacteria</taxon>
        <taxon>Pseudomonadati</taxon>
        <taxon>Thermodesulfobacteriota</taxon>
        <taxon>Desulfobacteria</taxon>
        <taxon>Desulfobacterales</taxon>
        <taxon>Desulfobacteraceae</taxon>
        <taxon>Candidatus Magnetoglobus</taxon>
    </lineage>
</organism>
<dbReference type="Gene3D" id="3.40.50.300">
    <property type="entry name" value="P-loop containing nucleotide triphosphate hydrolases"/>
    <property type="match status" value="1"/>
</dbReference>
<dbReference type="Pfam" id="PF01637">
    <property type="entry name" value="ATPase_2"/>
    <property type="match status" value="1"/>
</dbReference>
<proteinExistence type="predicted"/>
<reference evidence="3" key="1">
    <citation type="submission" date="2012-11" db="EMBL/GenBank/DDBJ databases">
        <authorList>
            <person name="Lucero-Rivera Y.E."/>
            <person name="Tovar-Ramirez D."/>
        </authorList>
    </citation>
    <scope>NUCLEOTIDE SEQUENCE [LARGE SCALE GENOMIC DNA]</scope>
    <source>
        <strain evidence="3">Araruama</strain>
    </source>
</reference>
<dbReference type="AlphaFoldDB" id="A0A1V1P1Y4"/>
<dbReference type="CDD" id="cd00009">
    <property type="entry name" value="AAA"/>
    <property type="match status" value="1"/>
</dbReference>
<name>A0A1V1P1Y4_9BACT</name>
<comment type="caution">
    <text evidence="2">The sequence shown here is derived from an EMBL/GenBank/DDBJ whole genome shotgun (WGS) entry which is preliminary data.</text>
</comment>
<dbReference type="GO" id="GO:0005524">
    <property type="term" value="F:ATP binding"/>
    <property type="evidence" value="ECO:0007669"/>
    <property type="project" value="InterPro"/>
</dbReference>
<dbReference type="InterPro" id="IPR011579">
    <property type="entry name" value="ATPase_dom"/>
</dbReference>
<dbReference type="InterPro" id="IPR003593">
    <property type="entry name" value="AAA+_ATPase"/>
</dbReference>
<dbReference type="InterPro" id="IPR027417">
    <property type="entry name" value="P-loop_NTPase"/>
</dbReference>
<dbReference type="Proteomes" id="UP000189670">
    <property type="component" value="Unassembled WGS sequence"/>
</dbReference>
<dbReference type="PANTHER" id="PTHR37096:SF1">
    <property type="entry name" value="AAA+ ATPASE DOMAIN-CONTAINING PROTEIN"/>
    <property type="match status" value="1"/>
</dbReference>
<dbReference type="PANTHER" id="PTHR37096">
    <property type="entry name" value="YALI0E33429P"/>
    <property type="match status" value="1"/>
</dbReference>
<dbReference type="EMBL" id="ATBP01000826">
    <property type="protein sequence ID" value="ETR68811.1"/>
    <property type="molecule type" value="Genomic_DNA"/>
</dbReference>
<dbReference type="InterPro" id="IPR051667">
    <property type="entry name" value="Archaeal_ATPase_domain"/>
</dbReference>
<dbReference type="SUPFAM" id="SSF52540">
    <property type="entry name" value="P-loop containing nucleoside triphosphate hydrolases"/>
    <property type="match status" value="1"/>
</dbReference>
<evidence type="ECO:0000313" key="3">
    <source>
        <dbReference type="Proteomes" id="UP000189670"/>
    </source>
</evidence>
<evidence type="ECO:0000259" key="1">
    <source>
        <dbReference type="SMART" id="SM00382"/>
    </source>
</evidence>
<sequence>MTQMQYTQKEQFINRTEELGFLAQWINRSPQHILFIYGPKSSGKTTLLYKFIENHLTNKLFNIKHFNLRKMLITNYSDFIQSFFEIGHSKATSDIKQKREYNLKLFKLSKEIKQCLENKTLDPFVVMNKELVKIYKKGKRPVIIIDELQALEDIYINGQRDLLKELFNFFVAITKESHLCHVIIASSDGYFMNRIYNDSKLTKTSDFFEVNYLSQQDVQYWLTNLEQESGITAYLLTDEQIEIFWKYLGGSMFEISNVLGKLIPQAENKCVETEAIKKEIDRLISMNEGKLNFYASINQGKRLLFKKILSVHQQNEMFRIDDLESLVEKGFYDETGLINELSNLVRMNILAFYPTTAHYMLQGNSMFYGLKQYINRVFSDKKHDTCSG</sequence>
<dbReference type="SMART" id="SM00382">
    <property type="entry name" value="AAA"/>
    <property type="match status" value="1"/>
</dbReference>
<gene>
    <name evidence="2" type="ORF">OMM_04341</name>
</gene>